<dbReference type="Proteomes" id="UP000053586">
    <property type="component" value="Unassembled WGS sequence"/>
</dbReference>
<gene>
    <name evidence="1" type="ORF">GPUN_0658</name>
</gene>
<reference evidence="1 2" key="2">
    <citation type="journal article" date="2017" name="Antonie Van Leeuwenhoek">
        <title>Rhizobium rhizosphaerae sp. nov., a novel species isolated from rice rhizosphere.</title>
        <authorList>
            <person name="Zhao J.J."/>
            <person name="Zhang J."/>
            <person name="Zhang R.J."/>
            <person name="Zhang C.W."/>
            <person name="Yin H.Q."/>
            <person name="Zhang X.X."/>
        </authorList>
    </citation>
    <scope>NUCLEOTIDE SEQUENCE [LARGE SCALE GENOMIC DNA]</scope>
    <source>
        <strain evidence="1 2">ACAM 611</strain>
    </source>
</reference>
<dbReference type="AlphaFoldDB" id="H5T921"/>
<name>H5T921_9ALTE</name>
<protein>
    <submittedName>
        <fullName evidence="1">Uncharacterized protein</fullName>
    </submittedName>
</protein>
<proteinExistence type="predicted"/>
<dbReference type="EMBL" id="BAET01000007">
    <property type="protein sequence ID" value="GAB54798.1"/>
    <property type="molecule type" value="Genomic_DNA"/>
</dbReference>
<comment type="caution">
    <text evidence="1">The sequence shown here is derived from an EMBL/GenBank/DDBJ whole genome shotgun (WGS) entry which is preliminary data.</text>
</comment>
<evidence type="ECO:0000313" key="2">
    <source>
        <dbReference type="Proteomes" id="UP000053586"/>
    </source>
</evidence>
<accession>H5T921</accession>
<keyword evidence="2" id="KW-1185">Reference proteome</keyword>
<evidence type="ECO:0000313" key="1">
    <source>
        <dbReference type="EMBL" id="GAB54798.1"/>
    </source>
</evidence>
<reference evidence="1 2" key="1">
    <citation type="journal article" date="2012" name="J. Bacteriol.">
        <title>Genome sequence of proteorhodopsin-containing sea ice bacterium Glaciecola punicea ACAM 611T.</title>
        <authorList>
            <person name="Qin Q.-L."/>
            <person name="Xie B.-B."/>
            <person name="Shu Y.-L."/>
            <person name="Rong J.-C."/>
            <person name="Zhao D.-L."/>
            <person name="Zhang X.-Y."/>
            <person name="Chen X.-L."/>
            <person name="Zhou B.-C."/>
            <person name="Zhanga Y.-Z."/>
        </authorList>
    </citation>
    <scope>NUCLEOTIDE SEQUENCE [LARGE SCALE GENOMIC DNA]</scope>
    <source>
        <strain evidence="1 2">ACAM 611</strain>
    </source>
</reference>
<sequence length="38" mass="4371">MGLSDLFDAFTVFDISRHARLLLLFFCILANKVDLQNL</sequence>
<organism evidence="1 2">
    <name type="scientific">Glaciecola punicea ACAM 611</name>
    <dbReference type="NCBI Taxonomy" id="1121923"/>
    <lineage>
        <taxon>Bacteria</taxon>
        <taxon>Pseudomonadati</taxon>
        <taxon>Pseudomonadota</taxon>
        <taxon>Gammaproteobacteria</taxon>
        <taxon>Alteromonadales</taxon>
        <taxon>Alteromonadaceae</taxon>
        <taxon>Glaciecola</taxon>
    </lineage>
</organism>